<evidence type="ECO:0000259" key="21">
    <source>
        <dbReference type="PROSITE" id="PS50113"/>
    </source>
</evidence>
<evidence type="ECO:0000259" key="19">
    <source>
        <dbReference type="PROSITE" id="PS50110"/>
    </source>
</evidence>
<dbReference type="Proteomes" id="UP000190064">
    <property type="component" value="Unassembled WGS sequence"/>
</dbReference>
<feature type="domain" description="PAC" evidence="21">
    <location>
        <begin position="375"/>
        <end position="427"/>
    </location>
</feature>
<feature type="transmembrane region" description="Helical" evidence="17">
    <location>
        <begin position="270"/>
        <end position="290"/>
    </location>
</feature>
<dbReference type="PROSITE" id="PS50113">
    <property type="entry name" value="PAC"/>
    <property type="match status" value="1"/>
</dbReference>
<dbReference type="GO" id="GO:0000155">
    <property type="term" value="F:phosphorelay sensor kinase activity"/>
    <property type="evidence" value="ECO:0007669"/>
    <property type="project" value="InterPro"/>
</dbReference>
<dbReference type="PANTHER" id="PTHR45339">
    <property type="entry name" value="HYBRID SIGNAL TRANSDUCTION HISTIDINE KINASE J"/>
    <property type="match status" value="1"/>
</dbReference>
<keyword evidence="14" id="KW-0131">Cell cycle</keyword>
<dbReference type="Gene3D" id="1.20.120.160">
    <property type="entry name" value="HPT domain"/>
    <property type="match status" value="1"/>
</dbReference>
<keyword evidence="24" id="KW-1185">Reference proteome</keyword>
<dbReference type="GO" id="GO:0005524">
    <property type="term" value="F:ATP binding"/>
    <property type="evidence" value="ECO:0007669"/>
    <property type="project" value="UniProtKB-KW"/>
</dbReference>
<evidence type="ECO:0000259" key="18">
    <source>
        <dbReference type="PROSITE" id="PS50109"/>
    </source>
</evidence>
<dbReference type="InterPro" id="IPR011006">
    <property type="entry name" value="CheY-like_superfamily"/>
</dbReference>
<dbReference type="CDD" id="cd16922">
    <property type="entry name" value="HATPase_EvgS-ArcB-TorS-like"/>
    <property type="match status" value="1"/>
</dbReference>
<dbReference type="CDD" id="cd00088">
    <property type="entry name" value="HPT"/>
    <property type="match status" value="1"/>
</dbReference>
<keyword evidence="7 17" id="KW-0812">Transmembrane</keyword>
<dbReference type="InterPro" id="IPR008207">
    <property type="entry name" value="Sig_transdc_His_kin_Hpt_dom"/>
</dbReference>
<gene>
    <name evidence="23" type="ORF">BTA35_0205745</name>
</gene>
<feature type="transmembrane region" description="Helical" evidence="17">
    <location>
        <begin position="12"/>
        <end position="34"/>
    </location>
</feature>
<evidence type="ECO:0000259" key="20">
    <source>
        <dbReference type="PROSITE" id="PS50112"/>
    </source>
</evidence>
<keyword evidence="5 16" id="KW-0597">Phosphoprotein</keyword>
<dbReference type="SMART" id="SM00387">
    <property type="entry name" value="HATPase_c"/>
    <property type="match status" value="1"/>
</dbReference>
<evidence type="ECO:0000259" key="22">
    <source>
        <dbReference type="PROSITE" id="PS50894"/>
    </source>
</evidence>
<comment type="subcellular location">
    <subcellularLocation>
        <location evidence="2">Cell membrane</location>
        <topology evidence="2">Multi-pass membrane protein</topology>
    </subcellularLocation>
</comment>
<dbReference type="SUPFAM" id="SSF55874">
    <property type="entry name" value="ATPase domain of HSP90 chaperone/DNA topoisomerase II/histidine kinase"/>
    <property type="match status" value="1"/>
</dbReference>
<dbReference type="EMBL" id="MTSD02000002">
    <property type="protein sequence ID" value="OOV87543.1"/>
    <property type="molecule type" value="Genomic_DNA"/>
</dbReference>
<evidence type="ECO:0000256" key="13">
    <source>
        <dbReference type="ARBA" id="ARBA00023136"/>
    </source>
</evidence>
<evidence type="ECO:0000256" key="8">
    <source>
        <dbReference type="ARBA" id="ARBA00022741"/>
    </source>
</evidence>
<evidence type="ECO:0000256" key="17">
    <source>
        <dbReference type="SAM" id="Phobius"/>
    </source>
</evidence>
<dbReference type="SUPFAM" id="SSF47226">
    <property type="entry name" value="Histidine-containing phosphotransfer domain, HPT domain"/>
    <property type="match status" value="1"/>
</dbReference>
<keyword evidence="8" id="KW-0547">Nucleotide-binding</keyword>
<dbReference type="InterPro" id="IPR005467">
    <property type="entry name" value="His_kinase_dom"/>
</dbReference>
<reference evidence="23" key="1">
    <citation type="submission" date="2017-02" db="EMBL/GenBank/DDBJ databases">
        <title>Draft Genome Sequence of the Salt Water Bacterium Oceanospirillum linum ATCC 11336.</title>
        <authorList>
            <person name="Trachtenberg A.M."/>
            <person name="Carney J.G."/>
            <person name="Linnane J.D."/>
            <person name="Rheaume B.A."/>
            <person name="Pitts N.L."/>
            <person name="Mykles D.L."/>
            <person name="Maclea K.S."/>
        </authorList>
    </citation>
    <scope>NUCLEOTIDE SEQUENCE [LARGE SCALE GENOMIC DNA]</scope>
    <source>
        <strain evidence="23">ATCC 11336</strain>
    </source>
</reference>
<dbReference type="CDD" id="cd00130">
    <property type="entry name" value="PAS"/>
    <property type="match status" value="1"/>
</dbReference>
<dbReference type="Pfam" id="PF08447">
    <property type="entry name" value="PAS_3"/>
    <property type="match status" value="1"/>
</dbReference>
<keyword evidence="6" id="KW-0808">Transferase</keyword>
<dbReference type="STRING" id="966.BTA35_0205745"/>
<dbReference type="RefSeq" id="WP_160055036.1">
    <property type="nucleotide sequence ID" value="NZ_FXTS01000002.1"/>
</dbReference>
<dbReference type="SMART" id="SM00448">
    <property type="entry name" value="REC"/>
    <property type="match status" value="2"/>
</dbReference>
<dbReference type="CDD" id="cd00082">
    <property type="entry name" value="HisKA"/>
    <property type="match status" value="1"/>
</dbReference>
<evidence type="ECO:0000256" key="2">
    <source>
        <dbReference type="ARBA" id="ARBA00004651"/>
    </source>
</evidence>
<keyword evidence="12" id="KW-0902">Two-component regulatory system</keyword>
<feature type="domain" description="HPt" evidence="22">
    <location>
        <begin position="990"/>
        <end position="1086"/>
    </location>
</feature>
<dbReference type="InterPro" id="IPR001610">
    <property type="entry name" value="PAC"/>
</dbReference>
<dbReference type="Pfam" id="PF00072">
    <property type="entry name" value="Response_reg"/>
    <property type="match status" value="2"/>
</dbReference>
<comment type="caution">
    <text evidence="23">The sequence shown here is derived from an EMBL/GenBank/DDBJ whole genome shotgun (WGS) entry which is preliminary data.</text>
</comment>
<feature type="domain" description="Histidine kinase" evidence="18">
    <location>
        <begin position="445"/>
        <end position="666"/>
    </location>
</feature>
<dbReference type="SMART" id="SM00073">
    <property type="entry name" value="HPT"/>
    <property type="match status" value="1"/>
</dbReference>
<evidence type="ECO:0000313" key="23">
    <source>
        <dbReference type="EMBL" id="OOV87543.1"/>
    </source>
</evidence>
<dbReference type="InterPro" id="IPR036097">
    <property type="entry name" value="HisK_dim/P_sf"/>
</dbReference>
<dbReference type="PROSITE" id="PS50112">
    <property type="entry name" value="PAS"/>
    <property type="match status" value="1"/>
</dbReference>
<accession>A0A1T1HCL6</accession>
<dbReference type="InterPro" id="IPR013655">
    <property type="entry name" value="PAS_fold_3"/>
</dbReference>
<dbReference type="PANTHER" id="PTHR45339:SF1">
    <property type="entry name" value="HYBRID SIGNAL TRANSDUCTION HISTIDINE KINASE J"/>
    <property type="match status" value="1"/>
</dbReference>
<name>A0A1T1HCL6_OCELI</name>
<dbReference type="SUPFAM" id="SSF52172">
    <property type="entry name" value="CheY-like"/>
    <property type="match status" value="2"/>
</dbReference>
<evidence type="ECO:0000256" key="12">
    <source>
        <dbReference type="ARBA" id="ARBA00023012"/>
    </source>
</evidence>
<keyword evidence="10" id="KW-0067">ATP-binding</keyword>
<dbReference type="Gene3D" id="3.40.50.2300">
    <property type="match status" value="2"/>
</dbReference>
<dbReference type="SMART" id="SM00388">
    <property type="entry name" value="HisKA"/>
    <property type="match status" value="1"/>
</dbReference>
<dbReference type="PROSITE" id="PS50110">
    <property type="entry name" value="RESPONSE_REGULATORY"/>
    <property type="match status" value="2"/>
</dbReference>
<feature type="modified residue" description="Phosphohistidine" evidence="15">
    <location>
        <position position="1029"/>
    </location>
</feature>
<dbReference type="Gene3D" id="1.10.287.130">
    <property type="match status" value="1"/>
</dbReference>
<evidence type="ECO:0000256" key="7">
    <source>
        <dbReference type="ARBA" id="ARBA00022692"/>
    </source>
</evidence>
<dbReference type="InterPro" id="IPR036641">
    <property type="entry name" value="HPT_dom_sf"/>
</dbReference>
<dbReference type="GO" id="GO:0005886">
    <property type="term" value="C:plasma membrane"/>
    <property type="evidence" value="ECO:0007669"/>
    <property type="project" value="UniProtKB-SubCell"/>
</dbReference>
<evidence type="ECO:0000256" key="11">
    <source>
        <dbReference type="ARBA" id="ARBA00022989"/>
    </source>
</evidence>
<organism evidence="23 24">
    <name type="scientific">Oceanospirillum linum</name>
    <dbReference type="NCBI Taxonomy" id="966"/>
    <lineage>
        <taxon>Bacteria</taxon>
        <taxon>Pseudomonadati</taxon>
        <taxon>Pseudomonadota</taxon>
        <taxon>Gammaproteobacteria</taxon>
        <taxon>Oceanospirillales</taxon>
        <taxon>Oceanospirillaceae</taxon>
        <taxon>Oceanospirillum</taxon>
    </lineage>
</organism>
<keyword evidence="9" id="KW-0418">Kinase</keyword>
<dbReference type="InterPro" id="IPR000014">
    <property type="entry name" value="PAS"/>
</dbReference>
<dbReference type="SMART" id="SM00086">
    <property type="entry name" value="PAC"/>
    <property type="match status" value="1"/>
</dbReference>
<keyword evidence="11 17" id="KW-1133">Transmembrane helix</keyword>
<dbReference type="SUPFAM" id="SSF55785">
    <property type="entry name" value="PYP-like sensor domain (PAS domain)"/>
    <property type="match status" value="1"/>
</dbReference>
<dbReference type="EC" id="2.7.13.3" evidence="3"/>
<dbReference type="InterPro" id="IPR036890">
    <property type="entry name" value="HATPase_C_sf"/>
</dbReference>
<proteinExistence type="predicted"/>
<dbReference type="FunFam" id="3.30.565.10:FF:000010">
    <property type="entry name" value="Sensor histidine kinase RcsC"/>
    <property type="match status" value="1"/>
</dbReference>
<protein>
    <recommendedName>
        <fullName evidence="3">histidine kinase</fullName>
        <ecNumber evidence="3">2.7.13.3</ecNumber>
    </recommendedName>
</protein>
<dbReference type="Pfam" id="PF01627">
    <property type="entry name" value="Hpt"/>
    <property type="match status" value="1"/>
</dbReference>
<feature type="domain" description="Response regulatory" evidence="19">
    <location>
        <begin position="682"/>
        <end position="805"/>
    </location>
</feature>
<dbReference type="PROSITE" id="PS50894">
    <property type="entry name" value="HPT"/>
    <property type="match status" value="1"/>
</dbReference>
<evidence type="ECO:0000256" key="9">
    <source>
        <dbReference type="ARBA" id="ARBA00022777"/>
    </source>
</evidence>
<dbReference type="FunFam" id="1.10.287.130:FF:000038">
    <property type="entry name" value="Sensory transduction histidine kinase"/>
    <property type="match status" value="1"/>
</dbReference>
<sequence>MKMNAKFRQKFSIAFLWYSIAGLVLLFPVMVFLLQPASDVEQSNLREQIHQQKNILSQLRAETALLTSGHRAKPRDEILYLLDQLYSSVWAVDQSLNQIDGDIENIRRSWERYARRLDELQEIILNISSASALYGLSVTQLESVFSRAEQILYQSDLPEAMIQDYNLKMVKLMLMALGYASLPSDTAAIKLESELESIRIDANSIPSVEAQQAFGQVVRYVDNLAYSTQQIRDNAVRLSVLPSYYHLDSFDTRFEAWVSREQKQQRQSRWALLITVVLLVSVVAIVLFRLKRTQERLLKTHSRLSAYKKAMDEHAIVSITDAHGKIEYVNAKFIEVSGFSESELIGSSHKLINSGVHPKGFFKSLWDKVYGGESWHHEVCNRRKDGRLYWVNATVVPMMDEEGCVTSMISVRTDITGIKKAERALTAEKERAEVANQAKSDFLANMSHEIRTPMNAVIGMSHLARQASQDEQVIGYIDKIQHSAQNLLSIINDILDFSKIEAGRLDVEKIPFRLDNVINHLADIASVKADEKHLPLLFDVDDAIPENLQGDPLRLGQVLLNLVNNAIKFTDHGEVAVSARMLDKDEETVQIRFSVRDTGIGLSQLQIDRLFQSFSQADTSITRQYGGTGLGLAISKQLVELMQGEIGVHSVEGEGSEFFFTITFKHLKNDNQPVEVDLARTRVLAVDDNTTTLQSVRELLESQGIPVETESDAPAALNRLVNASAVGEAPFSVLLIDWLMPVMDGFEIAKAVRNNSALPLQPAIIMLTAHGGEDLQRRINHNLIDGVLLKPVTDSHLLDTIRQAVTKRSGVHQGPSIRTLFREGDEINALLGAKVLIAEDNLINQEVISGLLEPFGLELTLVGNGREAVNAINQGEFDLVFMDIQMPEVDGFQAAAQILQLKLHKTPPIIAMTAHAQSDDVERCLAAGMVDHIAKPLDPEILREKLVQWIEPRVISGFSPDVLKGEDSIDIPCYLPGVNINKALYSLGGNIKLLMKLMEQFCSDYQEGSSPATQMVASGDWDTLNRWVHTLKGTSATLGMEDVAQEAENLEQKGLDHLRLDDGGLQPLHEALMRVISSVSECLRSKAVISKFPSAGHDADQLFAASLQPSTVQFNGHDRLKELIPSVLKKLEEGDPDVLDQLPELLEAAQIDPEYMAQIVRVMEHAEIYEFEEARSLLGKLEL</sequence>
<dbReference type="InterPro" id="IPR004358">
    <property type="entry name" value="Sig_transdc_His_kin-like_C"/>
</dbReference>
<dbReference type="AlphaFoldDB" id="A0A1T1HCL6"/>
<dbReference type="InterPro" id="IPR035965">
    <property type="entry name" value="PAS-like_dom_sf"/>
</dbReference>
<dbReference type="PRINTS" id="PR00344">
    <property type="entry name" value="BCTRLSENSOR"/>
</dbReference>
<feature type="modified residue" description="4-aspartylphosphate" evidence="16">
    <location>
        <position position="883"/>
    </location>
</feature>
<feature type="domain" description="PAS" evidence="20">
    <location>
        <begin position="317"/>
        <end position="359"/>
    </location>
</feature>
<dbReference type="CDD" id="cd17546">
    <property type="entry name" value="REC_hyHK_CKI1_RcsC-like"/>
    <property type="match status" value="2"/>
</dbReference>
<feature type="modified residue" description="4-aspartylphosphate" evidence="16">
    <location>
        <position position="737"/>
    </location>
</feature>
<evidence type="ECO:0000256" key="14">
    <source>
        <dbReference type="ARBA" id="ARBA00023306"/>
    </source>
</evidence>
<dbReference type="Pfam" id="PF02518">
    <property type="entry name" value="HATPase_c"/>
    <property type="match status" value="1"/>
</dbReference>
<dbReference type="InterPro" id="IPR000700">
    <property type="entry name" value="PAS-assoc_C"/>
</dbReference>
<evidence type="ECO:0000256" key="10">
    <source>
        <dbReference type="ARBA" id="ARBA00022840"/>
    </source>
</evidence>
<dbReference type="Gene3D" id="3.30.565.10">
    <property type="entry name" value="Histidine kinase-like ATPase, C-terminal domain"/>
    <property type="match status" value="1"/>
</dbReference>
<evidence type="ECO:0000256" key="15">
    <source>
        <dbReference type="PROSITE-ProRule" id="PRU00110"/>
    </source>
</evidence>
<evidence type="ECO:0000256" key="6">
    <source>
        <dbReference type="ARBA" id="ARBA00022679"/>
    </source>
</evidence>
<dbReference type="InterPro" id="IPR001789">
    <property type="entry name" value="Sig_transdc_resp-reg_receiver"/>
</dbReference>
<dbReference type="Pfam" id="PF00512">
    <property type="entry name" value="HisKA"/>
    <property type="match status" value="1"/>
</dbReference>
<evidence type="ECO:0000256" key="4">
    <source>
        <dbReference type="ARBA" id="ARBA00022475"/>
    </source>
</evidence>
<evidence type="ECO:0000256" key="16">
    <source>
        <dbReference type="PROSITE-ProRule" id="PRU00169"/>
    </source>
</evidence>
<evidence type="ECO:0000256" key="3">
    <source>
        <dbReference type="ARBA" id="ARBA00012438"/>
    </source>
</evidence>
<evidence type="ECO:0000256" key="1">
    <source>
        <dbReference type="ARBA" id="ARBA00000085"/>
    </source>
</evidence>
<dbReference type="InterPro" id="IPR003594">
    <property type="entry name" value="HATPase_dom"/>
</dbReference>
<dbReference type="SUPFAM" id="SSF47384">
    <property type="entry name" value="Homodimeric domain of signal transducing histidine kinase"/>
    <property type="match status" value="1"/>
</dbReference>
<dbReference type="InterPro" id="IPR003661">
    <property type="entry name" value="HisK_dim/P_dom"/>
</dbReference>
<evidence type="ECO:0000313" key="24">
    <source>
        <dbReference type="Proteomes" id="UP000190064"/>
    </source>
</evidence>
<keyword evidence="13 17" id="KW-0472">Membrane</keyword>
<evidence type="ECO:0000256" key="5">
    <source>
        <dbReference type="ARBA" id="ARBA00022553"/>
    </source>
</evidence>
<dbReference type="Gene3D" id="3.30.450.20">
    <property type="entry name" value="PAS domain"/>
    <property type="match status" value="1"/>
</dbReference>
<comment type="catalytic activity">
    <reaction evidence="1">
        <text>ATP + protein L-histidine = ADP + protein N-phospho-L-histidine.</text>
        <dbReference type="EC" id="2.7.13.3"/>
    </reaction>
</comment>
<keyword evidence="4" id="KW-1003">Cell membrane</keyword>
<dbReference type="NCBIfam" id="TIGR00229">
    <property type="entry name" value="sensory_box"/>
    <property type="match status" value="1"/>
</dbReference>
<feature type="domain" description="Response regulatory" evidence="19">
    <location>
        <begin position="834"/>
        <end position="950"/>
    </location>
</feature>
<dbReference type="PROSITE" id="PS50109">
    <property type="entry name" value="HIS_KIN"/>
    <property type="match status" value="1"/>
</dbReference>